<dbReference type="InterPro" id="IPR009125">
    <property type="entry name" value="ATPMK"/>
</dbReference>
<name>A0A8W7Q3X7_ANOCL</name>
<keyword evidence="1" id="KW-1133">Transmembrane helix</keyword>
<keyword evidence="1" id="KW-0472">Membrane</keyword>
<organism evidence="2">
    <name type="scientific">Anopheles coluzzii</name>
    <name type="common">African malaria mosquito</name>
    <dbReference type="NCBI Taxonomy" id="1518534"/>
    <lineage>
        <taxon>Eukaryota</taxon>
        <taxon>Metazoa</taxon>
        <taxon>Ecdysozoa</taxon>
        <taxon>Arthropoda</taxon>
        <taxon>Hexapoda</taxon>
        <taxon>Insecta</taxon>
        <taxon>Pterygota</taxon>
        <taxon>Neoptera</taxon>
        <taxon>Endopterygota</taxon>
        <taxon>Diptera</taxon>
        <taxon>Nematocera</taxon>
        <taxon>Culicoidea</taxon>
        <taxon>Culicidae</taxon>
        <taxon>Anophelinae</taxon>
        <taxon>Anopheles</taxon>
    </lineage>
</organism>
<reference evidence="2" key="1">
    <citation type="submission" date="2022-08" db="UniProtKB">
        <authorList>
            <consortium name="EnsemblMetazoa"/>
        </authorList>
    </citation>
    <scope>IDENTIFICATION</scope>
</reference>
<dbReference type="VEuPathDB" id="VectorBase:ACON2_041436"/>
<protein>
    <submittedName>
        <fullName evidence="2">Uncharacterized protein</fullName>
    </submittedName>
</protein>
<dbReference type="EnsemblMetazoa" id="ACOM042440-RA">
    <property type="protein sequence ID" value="ACOM042440-PA.1"/>
    <property type="gene ID" value="ACOM042440"/>
</dbReference>
<dbReference type="AlphaFoldDB" id="A0A8W7Q3X7"/>
<feature type="transmembrane region" description="Helical" evidence="1">
    <location>
        <begin position="60"/>
        <end position="77"/>
    </location>
</feature>
<dbReference type="Proteomes" id="UP000075882">
    <property type="component" value="Unassembled WGS sequence"/>
</dbReference>
<proteinExistence type="predicted"/>
<accession>A0A8W7Q3X7</accession>
<evidence type="ECO:0000256" key="1">
    <source>
        <dbReference type="SAM" id="Phobius"/>
    </source>
</evidence>
<keyword evidence="1" id="KW-0812">Transmembrane</keyword>
<evidence type="ECO:0000313" key="2">
    <source>
        <dbReference type="EnsemblMetazoa" id="ACOM042440-PA.1"/>
    </source>
</evidence>
<dbReference type="Pfam" id="PF14960">
    <property type="entry name" value="ATP_synth_reg"/>
    <property type="match status" value="2"/>
</dbReference>
<sequence>MAGGGDESKLTGLSRIFNGETMRGRANVNIVRLLPKLFRLFFLLKTAKVTSFFHLFSNQVAKATYASIGLLILYFSLKPSKK</sequence>